<feature type="binding site" evidence="8">
    <location>
        <begin position="11"/>
        <end position="13"/>
    </location>
    <ligand>
        <name>substrate</name>
    </ligand>
</feature>
<feature type="domain" description="Radical SAM core" evidence="9">
    <location>
        <begin position="17"/>
        <end position="181"/>
    </location>
</feature>
<keyword evidence="5 8" id="KW-0408">Iron</keyword>
<keyword evidence="8" id="KW-0671">Queuosine biosynthesis</keyword>
<evidence type="ECO:0000256" key="1">
    <source>
        <dbReference type="ARBA" id="ARBA00022485"/>
    </source>
</evidence>
<keyword evidence="6 8" id="KW-0411">Iron-sulfur</keyword>
<dbReference type="Pfam" id="PF04055">
    <property type="entry name" value="Radical_SAM"/>
    <property type="match status" value="1"/>
</dbReference>
<dbReference type="AlphaFoldDB" id="A0A948TPA7"/>
<keyword evidence="7 8" id="KW-0456">Lyase</keyword>
<dbReference type="SUPFAM" id="SSF102114">
    <property type="entry name" value="Radical SAM enzymes"/>
    <property type="match status" value="1"/>
</dbReference>
<evidence type="ECO:0000256" key="2">
    <source>
        <dbReference type="ARBA" id="ARBA00022691"/>
    </source>
</evidence>
<feature type="binding site" evidence="8">
    <location>
        <position position="67"/>
    </location>
    <ligand>
        <name>substrate</name>
    </ligand>
</feature>
<dbReference type="InterPro" id="IPR058240">
    <property type="entry name" value="rSAM_sf"/>
</dbReference>
<evidence type="ECO:0000256" key="4">
    <source>
        <dbReference type="ARBA" id="ARBA00022842"/>
    </source>
</evidence>
<proteinExistence type="inferred from homology"/>
<keyword evidence="1 8" id="KW-0004">4Fe-4S</keyword>
<dbReference type="EC" id="4.3.99.3" evidence="8"/>
<keyword evidence="3 8" id="KW-0479">Metal-binding</keyword>
<name>A0A948TPA7_9BACT</name>
<reference evidence="10" key="1">
    <citation type="journal article" date="2021" name="PeerJ">
        <title>Extensive microbial diversity within the chicken gut microbiome revealed by metagenomics and culture.</title>
        <authorList>
            <person name="Gilroy R."/>
            <person name="Ravi A."/>
            <person name="Getino M."/>
            <person name="Pursley I."/>
            <person name="Horton D.L."/>
            <person name="Alikhan N.F."/>
            <person name="Baker D."/>
            <person name="Gharbi K."/>
            <person name="Hall N."/>
            <person name="Watson M."/>
            <person name="Adriaenssens E.M."/>
            <person name="Foster-Nyarko E."/>
            <person name="Jarju S."/>
            <person name="Secka A."/>
            <person name="Antonio M."/>
            <person name="Oren A."/>
            <person name="Chaudhuri R.R."/>
            <person name="La Ragione R."/>
            <person name="Hildebrand F."/>
            <person name="Pallen M.J."/>
        </authorList>
    </citation>
    <scope>NUCLEOTIDE SEQUENCE</scope>
    <source>
        <strain evidence="10">8470</strain>
    </source>
</reference>
<dbReference type="PANTHER" id="PTHR42836">
    <property type="entry name" value="7-CARBOXY-7-DEAZAGUANINE SYNTHASE"/>
    <property type="match status" value="1"/>
</dbReference>
<comment type="cofactor">
    <cofactor evidence="8">
        <name>S-adenosyl-L-methionine</name>
        <dbReference type="ChEBI" id="CHEBI:59789"/>
    </cofactor>
    <text evidence="8">Binds 1 S-adenosyl-L-methionine per subunit.</text>
</comment>
<feature type="binding site" evidence="8">
    <location>
        <position position="34"/>
    </location>
    <ligand>
        <name>[4Fe-4S] cluster</name>
        <dbReference type="ChEBI" id="CHEBI:49883"/>
        <note>4Fe-4S-S-AdoMet</note>
    </ligand>
</feature>
<dbReference type="PIRSF" id="PIRSF000370">
    <property type="entry name" value="QueE"/>
    <property type="match status" value="1"/>
</dbReference>
<gene>
    <name evidence="8" type="primary">queE</name>
    <name evidence="10" type="ORF">H9928_10635</name>
</gene>
<evidence type="ECO:0000256" key="8">
    <source>
        <dbReference type="HAMAP-Rule" id="MF_00917"/>
    </source>
</evidence>
<feature type="binding site" evidence="8">
    <location>
        <position position="26"/>
    </location>
    <ligand>
        <name>substrate</name>
    </ligand>
</feature>
<comment type="subunit">
    <text evidence="8">Homodimer.</text>
</comment>
<accession>A0A948TPA7</accession>
<sequence length="181" mass="20385">MKKINEIFYSLQGEGFHTGTPSVFVRFSGCNLKCGFCDTAHESGSLMTDEEIVEETNKYPCRTVILTGGEPGLWIDKKLLDLLHQAGKYICIETNGTCKLPESIDWVTCSPKEGTEIKAGHIDEVKVVYTGQDVTKYLKLPAKHYFLQPCSCSNTQQVIGYILEHPEWRLSLQTHKLVNIQ</sequence>
<comment type="function">
    <text evidence="8">Catalyzes the complex heterocyclic radical-mediated conversion of 6-carboxy-5,6,7,8-tetrahydropterin (CPH4) to 7-carboxy-7-deazaguanine (CDG), a step common to the biosynthetic pathways of all 7-deazapurine-containing compounds.</text>
</comment>
<evidence type="ECO:0000256" key="7">
    <source>
        <dbReference type="ARBA" id="ARBA00023239"/>
    </source>
</evidence>
<dbReference type="GO" id="GO:0000287">
    <property type="term" value="F:magnesium ion binding"/>
    <property type="evidence" value="ECO:0007669"/>
    <property type="project" value="UniProtKB-UniRule"/>
</dbReference>
<comment type="similarity">
    <text evidence="8">Belongs to the radical SAM superfamily. 7-carboxy-7-deazaguanine synthase family.</text>
</comment>
<dbReference type="GO" id="GO:0008616">
    <property type="term" value="P:tRNA queuosine(34) biosynthetic process"/>
    <property type="evidence" value="ECO:0007669"/>
    <property type="project" value="UniProtKB-UniRule"/>
</dbReference>
<evidence type="ECO:0000313" key="11">
    <source>
        <dbReference type="Proteomes" id="UP000784286"/>
    </source>
</evidence>
<dbReference type="InterPro" id="IPR024924">
    <property type="entry name" value="7-CO-7-deazaguanine_synth-like"/>
</dbReference>
<dbReference type="GO" id="GO:1904047">
    <property type="term" value="F:S-adenosyl-L-methionine binding"/>
    <property type="evidence" value="ECO:0007669"/>
    <property type="project" value="UniProtKB-UniRule"/>
</dbReference>
<reference evidence="10" key="2">
    <citation type="submission" date="2021-04" db="EMBL/GenBank/DDBJ databases">
        <authorList>
            <person name="Gilroy R."/>
        </authorList>
    </citation>
    <scope>NUCLEOTIDE SEQUENCE</scope>
    <source>
        <strain evidence="10">8470</strain>
    </source>
</reference>
<dbReference type="HAMAP" id="MF_00917">
    <property type="entry name" value="QueE"/>
    <property type="match status" value="1"/>
</dbReference>
<dbReference type="InterPro" id="IPR007197">
    <property type="entry name" value="rSAM"/>
</dbReference>
<feature type="binding site" evidence="8">
    <location>
        <position position="39"/>
    </location>
    <ligand>
        <name>Mg(2+)</name>
        <dbReference type="ChEBI" id="CHEBI:18420"/>
    </ligand>
</feature>
<dbReference type="CDD" id="cd01335">
    <property type="entry name" value="Radical_SAM"/>
    <property type="match status" value="1"/>
</dbReference>
<organism evidence="10 11">
    <name type="scientific">Candidatus Phocaeicola excrementipullorum</name>
    <dbReference type="NCBI Taxonomy" id="2838731"/>
    <lineage>
        <taxon>Bacteria</taxon>
        <taxon>Pseudomonadati</taxon>
        <taxon>Bacteroidota</taxon>
        <taxon>Bacteroidia</taxon>
        <taxon>Bacteroidales</taxon>
        <taxon>Bacteroidaceae</taxon>
        <taxon>Phocaeicola</taxon>
    </lineage>
</organism>
<comment type="catalytic activity">
    <reaction evidence="8">
        <text>6-carboxy-5,6,7,8-tetrahydropterin + H(+) = 7-carboxy-7-carbaguanine + NH4(+)</text>
        <dbReference type="Rhea" id="RHEA:27974"/>
        <dbReference type="ChEBI" id="CHEBI:15378"/>
        <dbReference type="ChEBI" id="CHEBI:28938"/>
        <dbReference type="ChEBI" id="CHEBI:61032"/>
        <dbReference type="ChEBI" id="CHEBI:61036"/>
        <dbReference type="EC" id="4.3.99.3"/>
    </reaction>
</comment>
<evidence type="ECO:0000256" key="3">
    <source>
        <dbReference type="ARBA" id="ARBA00022723"/>
    </source>
</evidence>
<comment type="cofactor">
    <cofactor evidence="8">
        <name>Mg(2+)</name>
        <dbReference type="ChEBI" id="CHEBI:18420"/>
    </cofactor>
</comment>
<keyword evidence="2 8" id="KW-0949">S-adenosyl-L-methionine</keyword>
<dbReference type="PANTHER" id="PTHR42836:SF1">
    <property type="entry name" value="7-CARBOXY-7-DEAZAGUANINE SYNTHASE"/>
    <property type="match status" value="1"/>
</dbReference>
<evidence type="ECO:0000313" key="10">
    <source>
        <dbReference type="EMBL" id="MBU3856984.1"/>
    </source>
</evidence>
<dbReference type="EMBL" id="JAHLFJ010000094">
    <property type="protein sequence ID" value="MBU3856984.1"/>
    <property type="molecule type" value="Genomic_DNA"/>
</dbReference>
<dbReference type="GO" id="GO:0051539">
    <property type="term" value="F:4 iron, 4 sulfur cluster binding"/>
    <property type="evidence" value="ECO:0007669"/>
    <property type="project" value="UniProtKB-UniRule"/>
</dbReference>
<comment type="caution">
    <text evidence="10">The sequence shown here is derived from an EMBL/GenBank/DDBJ whole genome shotgun (WGS) entry which is preliminary data.</text>
</comment>
<evidence type="ECO:0000256" key="6">
    <source>
        <dbReference type="ARBA" id="ARBA00023014"/>
    </source>
</evidence>
<dbReference type="InterPro" id="IPR013785">
    <property type="entry name" value="Aldolase_TIM"/>
</dbReference>
<comment type="pathway">
    <text evidence="8">Purine metabolism; 7-cyano-7-deazaguanine biosynthesis.</text>
</comment>
<evidence type="ECO:0000259" key="9">
    <source>
        <dbReference type="PROSITE" id="PS51918"/>
    </source>
</evidence>
<feature type="binding site" evidence="8">
    <location>
        <position position="69"/>
    </location>
    <ligand>
        <name>S-adenosyl-L-methionine</name>
        <dbReference type="ChEBI" id="CHEBI:59789"/>
    </ligand>
</feature>
<comment type="cofactor">
    <cofactor evidence="8">
        <name>[4Fe-4S] cluster</name>
        <dbReference type="ChEBI" id="CHEBI:49883"/>
    </cofactor>
    <text evidence="8">Binds 1 [4Fe-4S] cluster. The cluster is coordinated with 3 cysteines and an exchangeable S-adenosyl-L-methionine.</text>
</comment>
<feature type="binding site" evidence="8">
    <location>
        <position position="30"/>
    </location>
    <ligand>
        <name>[4Fe-4S] cluster</name>
        <dbReference type="ChEBI" id="CHEBI:49883"/>
        <note>4Fe-4S-S-AdoMet</note>
    </ligand>
</feature>
<evidence type="ECO:0000256" key="5">
    <source>
        <dbReference type="ARBA" id="ARBA00023004"/>
    </source>
</evidence>
<feature type="binding site" evidence="8">
    <location>
        <position position="37"/>
    </location>
    <ligand>
        <name>[4Fe-4S] cluster</name>
        <dbReference type="ChEBI" id="CHEBI:49883"/>
        <note>4Fe-4S-S-AdoMet</note>
    </ligand>
</feature>
<dbReference type="Gene3D" id="3.20.20.70">
    <property type="entry name" value="Aldolase class I"/>
    <property type="match status" value="1"/>
</dbReference>
<dbReference type="GO" id="GO:0016840">
    <property type="term" value="F:carbon-nitrogen lyase activity"/>
    <property type="evidence" value="ECO:0007669"/>
    <property type="project" value="UniProtKB-UniRule"/>
</dbReference>
<dbReference type="SFLD" id="SFLDS00029">
    <property type="entry name" value="Radical_SAM"/>
    <property type="match status" value="1"/>
</dbReference>
<feature type="binding site" evidence="8">
    <location>
        <begin position="36"/>
        <end position="38"/>
    </location>
    <ligand>
        <name>S-adenosyl-L-methionine</name>
        <dbReference type="ChEBI" id="CHEBI:59789"/>
    </ligand>
</feature>
<keyword evidence="4 8" id="KW-0460">Magnesium</keyword>
<protein>
    <recommendedName>
        <fullName evidence="8">7-carboxy-7-deazaguanine synthase</fullName>
        <shortName evidence="8">CDG synthase</shortName>
        <ecNumber evidence="8">4.3.99.3</ecNumber>
    </recommendedName>
    <alternativeName>
        <fullName evidence="8">Queuosine biosynthesis protein QueE</fullName>
    </alternativeName>
</protein>
<dbReference type="Proteomes" id="UP000784286">
    <property type="component" value="Unassembled WGS sequence"/>
</dbReference>
<feature type="binding site" evidence="8">
    <location>
        <begin position="110"/>
        <end position="112"/>
    </location>
    <ligand>
        <name>S-adenosyl-L-methionine</name>
        <dbReference type="ChEBI" id="CHEBI:59789"/>
    </ligand>
</feature>
<comment type="caution">
    <text evidence="8">Lacks conserved residue(s) required for the propagation of feature annotation.</text>
</comment>
<dbReference type="PROSITE" id="PS51918">
    <property type="entry name" value="RADICAL_SAM"/>
    <property type="match status" value="1"/>
</dbReference>